<protein>
    <submittedName>
        <fullName evidence="1">Uncharacterized protein</fullName>
    </submittedName>
</protein>
<sequence length="61" mass="7184">MTKNVFRLKQCLGSNILLVQYLEMGMQLTIWATVVPIHHPMTKLAVMNNWYLSADFAWKMR</sequence>
<proteinExistence type="predicted"/>
<dbReference type="AlphaFoldDB" id="A0AAN7Z584"/>
<accession>A0AAN7Z584</accession>
<gene>
    <name evidence="1" type="ORF">RRF57_005986</name>
</gene>
<evidence type="ECO:0000313" key="2">
    <source>
        <dbReference type="Proteomes" id="UP001305414"/>
    </source>
</evidence>
<dbReference type="Proteomes" id="UP001305414">
    <property type="component" value="Unassembled WGS sequence"/>
</dbReference>
<evidence type="ECO:0000313" key="1">
    <source>
        <dbReference type="EMBL" id="KAK5630272.1"/>
    </source>
</evidence>
<reference evidence="1 2" key="1">
    <citation type="submission" date="2023-10" db="EMBL/GenBank/DDBJ databases">
        <title>Draft genome sequence of Xylaria bambusicola isolate GMP-LS, the root and basal stem rot pathogen of sugarcane in Indonesia.</title>
        <authorList>
            <person name="Selvaraj P."/>
            <person name="Muralishankar V."/>
            <person name="Muruganantham S."/>
            <person name="Sp S."/>
            <person name="Haryani S."/>
            <person name="Lau K.J.X."/>
            <person name="Naqvi N.I."/>
        </authorList>
    </citation>
    <scope>NUCLEOTIDE SEQUENCE [LARGE SCALE GENOMIC DNA]</scope>
    <source>
        <strain evidence="1">GMP-LS</strain>
    </source>
</reference>
<organism evidence="1 2">
    <name type="scientific">Xylaria bambusicola</name>
    <dbReference type="NCBI Taxonomy" id="326684"/>
    <lineage>
        <taxon>Eukaryota</taxon>
        <taxon>Fungi</taxon>
        <taxon>Dikarya</taxon>
        <taxon>Ascomycota</taxon>
        <taxon>Pezizomycotina</taxon>
        <taxon>Sordariomycetes</taxon>
        <taxon>Xylariomycetidae</taxon>
        <taxon>Xylariales</taxon>
        <taxon>Xylariaceae</taxon>
        <taxon>Xylaria</taxon>
    </lineage>
</organism>
<comment type="caution">
    <text evidence="1">The sequence shown here is derived from an EMBL/GenBank/DDBJ whole genome shotgun (WGS) entry which is preliminary data.</text>
</comment>
<dbReference type="EMBL" id="JAWHQM010000015">
    <property type="protein sequence ID" value="KAK5630272.1"/>
    <property type="molecule type" value="Genomic_DNA"/>
</dbReference>
<name>A0AAN7Z584_9PEZI</name>
<keyword evidence="2" id="KW-1185">Reference proteome</keyword>